<accession>A0ABT9P3Y5</accession>
<evidence type="ECO:0000313" key="3">
    <source>
        <dbReference type="Proteomes" id="UP001235712"/>
    </source>
</evidence>
<dbReference type="PANTHER" id="PTHR47432:SF1">
    <property type="entry name" value="CELL WALL ASSEMBLY REGULATOR SMI1"/>
    <property type="match status" value="1"/>
</dbReference>
<sequence length="224" mass="23925">MSNILPPRAELQDAWAALLDALARNGYAVDELVRPGAPVTEIEAAEALVGRALPADLAGLHQLADGQADWYDLTHGAHAETVRERGRWVCALFGDGWSFDPVAKVADGWTGWKEVRDGYTAAELAENFDRAVEVRESDPVKGLYTSPDWIGFATDGGGNQLAVDLVPEPGGVAGQVIVIGSDEDLRRVVAPGIVELLRLCVERLDASHPAASMTDGVRLYDLGA</sequence>
<dbReference type="InterPro" id="IPR051873">
    <property type="entry name" value="KNR4/SMI1_regulator"/>
</dbReference>
<dbReference type="Pfam" id="PF09346">
    <property type="entry name" value="SMI1_KNR4"/>
    <property type="match status" value="1"/>
</dbReference>
<keyword evidence="3" id="KW-1185">Reference proteome</keyword>
<reference evidence="2 3" key="1">
    <citation type="submission" date="2023-07" db="EMBL/GenBank/DDBJ databases">
        <title>Sequencing the genomes of 1000 actinobacteria strains.</title>
        <authorList>
            <person name="Klenk H.-P."/>
        </authorList>
    </citation>
    <scope>NUCLEOTIDE SEQUENCE [LARGE SCALE GENOMIC DNA]</scope>
    <source>
        <strain evidence="2 3">DSM 44388</strain>
    </source>
</reference>
<feature type="domain" description="Knr4/Smi1-like" evidence="1">
    <location>
        <begin position="40"/>
        <end position="197"/>
    </location>
</feature>
<dbReference type="InterPro" id="IPR018958">
    <property type="entry name" value="Knr4/Smi1-like_dom"/>
</dbReference>
<comment type="caution">
    <text evidence="2">The sequence shown here is derived from an EMBL/GenBank/DDBJ whole genome shotgun (WGS) entry which is preliminary data.</text>
</comment>
<evidence type="ECO:0000313" key="2">
    <source>
        <dbReference type="EMBL" id="MDP9827413.1"/>
    </source>
</evidence>
<gene>
    <name evidence="2" type="ORF">J2S57_003162</name>
</gene>
<evidence type="ECO:0000259" key="1">
    <source>
        <dbReference type="Pfam" id="PF09346"/>
    </source>
</evidence>
<proteinExistence type="predicted"/>
<dbReference type="EMBL" id="JAUSQZ010000001">
    <property type="protein sequence ID" value="MDP9827413.1"/>
    <property type="molecule type" value="Genomic_DNA"/>
</dbReference>
<dbReference type="RefSeq" id="WP_307243411.1">
    <property type="nucleotide sequence ID" value="NZ_JAUSQZ010000001.1"/>
</dbReference>
<name>A0ABT9P3Y5_9ACTN</name>
<dbReference type="PANTHER" id="PTHR47432">
    <property type="entry name" value="CELL WALL ASSEMBLY REGULATOR SMI1"/>
    <property type="match status" value="1"/>
</dbReference>
<dbReference type="Proteomes" id="UP001235712">
    <property type="component" value="Unassembled WGS sequence"/>
</dbReference>
<protein>
    <submittedName>
        <fullName evidence="2">Cell wall assembly regulator SMI1</fullName>
    </submittedName>
</protein>
<organism evidence="2 3">
    <name type="scientific">Kineosporia succinea</name>
    <dbReference type="NCBI Taxonomy" id="84632"/>
    <lineage>
        <taxon>Bacteria</taxon>
        <taxon>Bacillati</taxon>
        <taxon>Actinomycetota</taxon>
        <taxon>Actinomycetes</taxon>
        <taxon>Kineosporiales</taxon>
        <taxon>Kineosporiaceae</taxon>
        <taxon>Kineosporia</taxon>
    </lineage>
</organism>